<dbReference type="OrthoDB" id="964913at2"/>
<evidence type="ECO:0000313" key="1">
    <source>
        <dbReference type="EMBL" id="SLN70624.1"/>
    </source>
</evidence>
<proteinExistence type="predicted"/>
<dbReference type="AlphaFoldDB" id="A0A1Y5TRY5"/>
<sequence length="94" mass="9688">MKKYGALLAGAALVLVTACDEQAVQSMGSTAAAELNCVAKTNEVVGVSGSSVSDVTKLEDGYSVLMKVPEAEQPWVCETDLAGNAKTVFYLGEG</sequence>
<dbReference type="PROSITE" id="PS51257">
    <property type="entry name" value="PROKAR_LIPOPROTEIN"/>
    <property type="match status" value="1"/>
</dbReference>
<keyword evidence="2" id="KW-1185">Reference proteome</keyword>
<evidence type="ECO:0008006" key="3">
    <source>
        <dbReference type="Google" id="ProtNLM"/>
    </source>
</evidence>
<evidence type="ECO:0000313" key="2">
    <source>
        <dbReference type="Proteomes" id="UP000193077"/>
    </source>
</evidence>
<gene>
    <name evidence="1" type="ORF">TRL7639_04184</name>
</gene>
<organism evidence="1 2">
    <name type="scientific">Falsiruegeria litorea R37</name>
    <dbReference type="NCBI Taxonomy" id="1200284"/>
    <lineage>
        <taxon>Bacteria</taxon>
        <taxon>Pseudomonadati</taxon>
        <taxon>Pseudomonadota</taxon>
        <taxon>Alphaproteobacteria</taxon>
        <taxon>Rhodobacterales</taxon>
        <taxon>Roseobacteraceae</taxon>
        <taxon>Falsiruegeria</taxon>
    </lineage>
</organism>
<name>A0A1Y5TRY5_9RHOB</name>
<protein>
    <recommendedName>
        <fullName evidence="3">Lipoprotein</fullName>
    </recommendedName>
</protein>
<dbReference type="EMBL" id="FWFO01000005">
    <property type="protein sequence ID" value="SLN70624.1"/>
    <property type="molecule type" value="Genomic_DNA"/>
</dbReference>
<dbReference type="Proteomes" id="UP000193077">
    <property type="component" value="Unassembled WGS sequence"/>
</dbReference>
<accession>A0A1Y5TRY5</accession>
<reference evidence="1 2" key="1">
    <citation type="submission" date="2017-03" db="EMBL/GenBank/DDBJ databases">
        <authorList>
            <person name="Afonso C.L."/>
            <person name="Miller P.J."/>
            <person name="Scott M.A."/>
            <person name="Spackman E."/>
            <person name="Goraichik I."/>
            <person name="Dimitrov K.M."/>
            <person name="Suarez D.L."/>
            <person name="Swayne D.E."/>
        </authorList>
    </citation>
    <scope>NUCLEOTIDE SEQUENCE [LARGE SCALE GENOMIC DNA]</scope>
    <source>
        <strain evidence="1 2">CECT 7639</strain>
    </source>
</reference>
<dbReference type="RefSeq" id="WP_085797820.1">
    <property type="nucleotide sequence ID" value="NZ_FWFO01000005.1"/>
</dbReference>